<proteinExistence type="predicted"/>
<dbReference type="GO" id="GO:0043495">
    <property type="term" value="F:protein-membrane adaptor activity"/>
    <property type="evidence" value="ECO:0007669"/>
    <property type="project" value="TreeGrafter"/>
</dbReference>
<comment type="subcellular location">
    <subcellularLocation>
        <location evidence="1">Membrane</location>
    </subcellularLocation>
</comment>
<dbReference type="InterPro" id="IPR012919">
    <property type="entry name" value="SUN_dom"/>
</dbReference>
<reference evidence="6 7" key="1">
    <citation type="submission" date="2018-10" db="EMBL/GenBank/DDBJ databases">
        <title>A high-quality apple genome assembly.</title>
        <authorList>
            <person name="Hu J."/>
        </authorList>
    </citation>
    <scope>NUCLEOTIDE SEQUENCE [LARGE SCALE GENOMIC DNA]</scope>
    <source>
        <strain evidence="7">cv. HFTH1</strain>
        <tissue evidence="6">Young leaf</tissue>
    </source>
</reference>
<dbReference type="EMBL" id="RDQH01000333">
    <property type="protein sequence ID" value="RXH93753.1"/>
    <property type="molecule type" value="Genomic_DNA"/>
</dbReference>
<dbReference type="Proteomes" id="UP000290289">
    <property type="component" value="Chromosome 7"/>
</dbReference>
<name>A0A498JJ08_MALDO</name>
<evidence type="ECO:0000256" key="1">
    <source>
        <dbReference type="ARBA" id="ARBA00004370"/>
    </source>
</evidence>
<comment type="caution">
    <text evidence="6">The sequence shown here is derived from an EMBL/GenBank/DDBJ whole genome shotgun (WGS) entry which is preliminary data.</text>
</comment>
<accession>A0A498JJ08</accession>
<keyword evidence="3" id="KW-1133">Transmembrane helix</keyword>
<dbReference type="PANTHER" id="PTHR12911">
    <property type="entry name" value="SAD1/UNC-84-LIKE PROTEIN-RELATED"/>
    <property type="match status" value="1"/>
</dbReference>
<gene>
    <name evidence="6" type="ORF">DVH24_015820</name>
</gene>
<dbReference type="GO" id="GO:0016020">
    <property type="term" value="C:membrane"/>
    <property type="evidence" value="ECO:0007669"/>
    <property type="project" value="UniProtKB-SubCell"/>
</dbReference>
<protein>
    <recommendedName>
        <fullName evidence="5">SUN domain-containing protein</fullName>
    </recommendedName>
</protein>
<evidence type="ECO:0000256" key="4">
    <source>
        <dbReference type="ARBA" id="ARBA00023136"/>
    </source>
</evidence>
<feature type="domain" description="SUN" evidence="5">
    <location>
        <begin position="1"/>
        <end position="103"/>
    </location>
</feature>
<evidence type="ECO:0000313" key="6">
    <source>
        <dbReference type="EMBL" id="RXH93753.1"/>
    </source>
</evidence>
<dbReference type="STRING" id="3750.A0A498JJ08"/>
<dbReference type="InterPro" id="IPR045119">
    <property type="entry name" value="SUN1-5"/>
</dbReference>
<organism evidence="6 7">
    <name type="scientific">Malus domestica</name>
    <name type="common">Apple</name>
    <name type="synonym">Pyrus malus</name>
    <dbReference type="NCBI Taxonomy" id="3750"/>
    <lineage>
        <taxon>Eukaryota</taxon>
        <taxon>Viridiplantae</taxon>
        <taxon>Streptophyta</taxon>
        <taxon>Embryophyta</taxon>
        <taxon>Tracheophyta</taxon>
        <taxon>Spermatophyta</taxon>
        <taxon>Magnoliopsida</taxon>
        <taxon>eudicotyledons</taxon>
        <taxon>Gunneridae</taxon>
        <taxon>Pentapetalae</taxon>
        <taxon>rosids</taxon>
        <taxon>fabids</taxon>
        <taxon>Rosales</taxon>
        <taxon>Rosaceae</taxon>
        <taxon>Amygdaloideae</taxon>
        <taxon>Maleae</taxon>
        <taxon>Malus</taxon>
    </lineage>
</organism>
<evidence type="ECO:0000259" key="5">
    <source>
        <dbReference type="PROSITE" id="PS51469"/>
    </source>
</evidence>
<dbReference type="PROSITE" id="PS51469">
    <property type="entry name" value="SUN"/>
    <property type="match status" value="1"/>
</dbReference>
<sequence length="113" mass="12525">MEVGVGEGWGGGPMVSVAYDKSSAHKDCRISGWLRRRDDPEVYTVIRLAEFTYDLEKSNAQTFNVLDPAVSGLVDTVRLGFTSNHGSPSHTCIYRLRVHGHEPNVVSMMAMQQ</sequence>
<dbReference type="GO" id="GO:0005635">
    <property type="term" value="C:nuclear envelope"/>
    <property type="evidence" value="ECO:0007669"/>
    <property type="project" value="TreeGrafter"/>
</dbReference>
<dbReference type="Pfam" id="PF07738">
    <property type="entry name" value="Sad1_UNC"/>
    <property type="match status" value="1"/>
</dbReference>
<dbReference type="PANTHER" id="PTHR12911:SF8">
    <property type="entry name" value="KLAROID PROTEIN-RELATED"/>
    <property type="match status" value="1"/>
</dbReference>
<keyword evidence="4" id="KW-0472">Membrane</keyword>
<evidence type="ECO:0000256" key="2">
    <source>
        <dbReference type="ARBA" id="ARBA00022692"/>
    </source>
</evidence>
<evidence type="ECO:0000313" key="7">
    <source>
        <dbReference type="Proteomes" id="UP000290289"/>
    </source>
</evidence>
<evidence type="ECO:0000256" key="3">
    <source>
        <dbReference type="ARBA" id="ARBA00022989"/>
    </source>
</evidence>
<dbReference type="Gene3D" id="2.60.120.260">
    <property type="entry name" value="Galactose-binding domain-like"/>
    <property type="match status" value="1"/>
</dbReference>
<keyword evidence="2" id="KW-0812">Transmembrane</keyword>
<keyword evidence="7" id="KW-1185">Reference proteome</keyword>
<dbReference type="AlphaFoldDB" id="A0A498JJ08"/>